<gene>
    <name evidence="5" type="ORF">H5S09_06580</name>
</gene>
<dbReference type="PROSITE" id="PS51118">
    <property type="entry name" value="HTH_HXLR"/>
    <property type="match status" value="1"/>
</dbReference>
<dbReference type="GO" id="GO:0003677">
    <property type="term" value="F:DNA binding"/>
    <property type="evidence" value="ECO:0007669"/>
    <property type="project" value="UniProtKB-KW"/>
</dbReference>
<keyword evidence="6" id="KW-1185">Reference proteome</keyword>
<evidence type="ECO:0000313" key="6">
    <source>
        <dbReference type="Proteomes" id="UP000517106"/>
    </source>
</evidence>
<dbReference type="InterPro" id="IPR002577">
    <property type="entry name" value="HTH_HxlR"/>
</dbReference>
<comment type="caution">
    <text evidence="5">The sequence shown here is derived from an EMBL/GenBank/DDBJ whole genome shotgun (WGS) entry which is preliminary data.</text>
</comment>
<proteinExistence type="predicted"/>
<evidence type="ECO:0000256" key="3">
    <source>
        <dbReference type="ARBA" id="ARBA00023163"/>
    </source>
</evidence>
<dbReference type="InterPro" id="IPR036388">
    <property type="entry name" value="WH-like_DNA-bd_sf"/>
</dbReference>
<keyword evidence="1" id="KW-0805">Transcription regulation</keyword>
<dbReference type="EMBL" id="JACIVA010000046">
    <property type="protein sequence ID" value="MBB1097604.1"/>
    <property type="molecule type" value="Genomic_DNA"/>
</dbReference>
<dbReference type="Gene3D" id="1.10.10.10">
    <property type="entry name" value="Winged helix-like DNA-binding domain superfamily/Winged helix DNA-binding domain"/>
    <property type="match status" value="1"/>
</dbReference>
<name>A0A7W3YMM1_9LACO</name>
<keyword evidence="3" id="KW-0804">Transcription</keyword>
<dbReference type="PANTHER" id="PTHR33204:SF29">
    <property type="entry name" value="TRANSCRIPTIONAL REGULATOR"/>
    <property type="match status" value="1"/>
</dbReference>
<evidence type="ECO:0000259" key="4">
    <source>
        <dbReference type="PROSITE" id="PS51118"/>
    </source>
</evidence>
<evidence type="ECO:0000313" key="5">
    <source>
        <dbReference type="EMBL" id="MBB1097604.1"/>
    </source>
</evidence>
<dbReference type="SUPFAM" id="SSF46785">
    <property type="entry name" value="Winged helix' DNA-binding domain"/>
    <property type="match status" value="1"/>
</dbReference>
<sequence>MDKTVLANFKRIDMEPFNEAMDLISGKWKMNILFCISEIGTMRYGEIKSTLGNITNRVLSKKLKELEENDLIIRKEYPQIPPKVEYSLAPKGKSLLPILRMICDWGKDNEMFLRKDIQ</sequence>
<evidence type="ECO:0000256" key="1">
    <source>
        <dbReference type="ARBA" id="ARBA00023015"/>
    </source>
</evidence>
<dbReference type="Proteomes" id="UP000517106">
    <property type="component" value="Unassembled WGS sequence"/>
</dbReference>
<dbReference type="AlphaFoldDB" id="A0A7W3YMM1"/>
<dbReference type="InterPro" id="IPR036390">
    <property type="entry name" value="WH_DNA-bd_sf"/>
</dbReference>
<dbReference type="RefSeq" id="WP_182596328.1">
    <property type="nucleotide sequence ID" value="NZ_JACIVA010000046.1"/>
</dbReference>
<reference evidence="5 6" key="1">
    <citation type="submission" date="2020-07" db="EMBL/GenBank/DDBJ databases">
        <title>Description of Limosilactobacillus balticus sp. nov., Limosilactobacillus agrestis sp. nov., Limosilactobacillus albertensis sp. nov., Limosilactobacillus rudii sp. nov., Limosilactobacillus fastidiosus sp. nov., five novel Limosilactobacillus species isolated from the vertebrate gastrointestinal tract, and proposal of 6 subspecies of Limosilactobacillus reuteri adapted to the gastrointestinal tract of specific vertebrate hosts.</title>
        <authorList>
            <person name="Li F."/>
            <person name="Cheng C."/>
            <person name="Zheng J."/>
            <person name="Quevedo R.M."/>
            <person name="Li J."/>
            <person name="Roos S."/>
            <person name="Gaenzle M.G."/>
            <person name="Walter J."/>
        </authorList>
    </citation>
    <scope>NUCLEOTIDE SEQUENCE [LARGE SCALE GENOMIC DNA]</scope>
    <source>
        <strain evidence="5 6">STM2_1</strain>
    </source>
</reference>
<feature type="domain" description="HTH hxlR-type" evidence="4">
    <location>
        <begin position="15"/>
        <end position="114"/>
    </location>
</feature>
<dbReference type="PANTHER" id="PTHR33204">
    <property type="entry name" value="TRANSCRIPTIONAL REGULATOR, MARR FAMILY"/>
    <property type="match status" value="1"/>
</dbReference>
<evidence type="ECO:0000256" key="2">
    <source>
        <dbReference type="ARBA" id="ARBA00023125"/>
    </source>
</evidence>
<protein>
    <submittedName>
        <fullName evidence="5">Helix-turn-helix transcriptional regulator</fullName>
    </submittedName>
</protein>
<dbReference type="Pfam" id="PF01638">
    <property type="entry name" value="HxlR"/>
    <property type="match status" value="1"/>
</dbReference>
<accession>A0A7W3YMM1</accession>
<organism evidence="5 6">
    <name type="scientific">Limosilactobacillus rudii</name>
    <dbReference type="NCBI Taxonomy" id="2759755"/>
    <lineage>
        <taxon>Bacteria</taxon>
        <taxon>Bacillati</taxon>
        <taxon>Bacillota</taxon>
        <taxon>Bacilli</taxon>
        <taxon>Lactobacillales</taxon>
        <taxon>Lactobacillaceae</taxon>
        <taxon>Limosilactobacillus</taxon>
    </lineage>
</organism>
<keyword evidence="2" id="KW-0238">DNA-binding</keyword>